<protein>
    <submittedName>
        <fullName evidence="1">Molybdopterin synthase sulfur carrier subunit</fullName>
    </submittedName>
</protein>
<dbReference type="Pfam" id="PF02597">
    <property type="entry name" value="ThiS"/>
    <property type="match status" value="1"/>
</dbReference>
<proteinExistence type="predicted"/>
<dbReference type="STRING" id="407022.SAMN05661044_01952"/>
<dbReference type="AlphaFoldDB" id="A0A1H7MCZ0"/>
<gene>
    <name evidence="1" type="ORF">SAMN05661044_01952</name>
</gene>
<evidence type="ECO:0000313" key="1">
    <source>
        <dbReference type="EMBL" id="SEL08929.1"/>
    </source>
</evidence>
<accession>A0A1H7MCZ0</accession>
<keyword evidence="2" id="KW-1185">Reference proteome</keyword>
<dbReference type="InterPro" id="IPR003749">
    <property type="entry name" value="ThiS/MoaD-like"/>
</dbReference>
<dbReference type="EMBL" id="FOAF01000001">
    <property type="protein sequence ID" value="SEL08929.1"/>
    <property type="molecule type" value="Genomic_DNA"/>
</dbReference>
<dbReference type="SUPFAM" id="SSF54285">
    <property type="entry name" value="MoaD/ThiS"/>
    <property type="match status" value="1"/>
</dbReference>
<sequence>MVFTDVADTDQLDDILHATYPLLREIKYVITVDRKIIRENVALLENAEVALLPPFSGG</sequence>
<dbReference type="InterPro" id="IPR016155">
    <property type="entry name" value="Mopterin_synth/thiamin_S_b"/>
</dbReference>
<reference evidence="2" key="1">
    <citation type="submission" date="2016-10" db="EMBL/GenBank/DDBJ databases">
        <authorList>
            <person name="Varghese N."/>
            <person name="Submissions S."/>
        </authorList>
    </citation>
    <scope>NUCLEOTIDE SEQUENCE [LARGE SCALE GENOMIC DNA]</scope>
    <source>
        <strain evidence="2">DSM 18733</strain>
    </source>
</reference>
<evidence type="ECO:0000313" key="2">
    <source>
        <dbReference type="Proteomes" id="UP000199421"/>
    </source>
</evidence>
<organism evidence="1 2">
    <name type="scientific">Olivibacter domesticus</name>
    <name type="common">Pseudosphingobacterium domesticum</name>
    <dbReference type="NCBI Taxonomy" id="407022"/>
    <lineage>
        <taxon>Bacteria</taxon>
        <taxon>Pseudomonadati</taxon>
        <taxon>Bacteroidota</taxon>
        <taxon>Sphingobacteriia</taxon>
        <taxon>Sphingobacteriales</taxon>
        <taxon>Sphingobacteriaceae</taxon>
        <taxon>Olivibacter</taxon>
    </lineage>
</organism>
<name>A0A1H7MCZ0_OLID1</name>
<dbReference type="Gene3D" id="3.10.20.30">
    <property type="match status" value="1"/>
</dbReference>
<dbReference type="Proteomes" id="UP000199421">
    <property type="component" value="Unassembled WGS sequence"/>
</dbReference>
<dbReference type="InterPro" id="IPR012675">
    <property type="entry name" value="Beta-grasp_dom_sf"/>
</dbReference>